<dbReference type="PANTHER" id="PTHR43077">
    <property type="entry name" value="TRANSPORT PERMEASE YVFS-RELATED"/>
    <property type="match status" value="1"/>
</dbReference>
<evidence type="ECO:0000256" key="7">
    <source>
        <dbReference type="ARBA" id="ARBA00023251"/>
    </source>
</evidence>
<evidence type="ECO:0000256" key="4">
    <source>
        <dbReference type="ARBA" id="ARBA00022692"/>
    </source>
</evidence>
<dbReference type="PIRSF" id="PIRSF006648">
    <property type="entry name" value="DrrB"/>
    <property type="match status" value="1"/>
</dbReference>
<evidence type="ECO:0000256" key="5">
    <source>
        <dbReference type="ARBA" id="ARBA00022989"/>
    </source>
</evidence>
<dbReference type="InterPro" id="IPR051328">
    <property type="entry name" value="T7SS_ABC-Transporter"/>
</dbReference>
<comment type="similarity">
    <text evidence="2">Belongs to the ABC-2 integral membrane protein family.</text>
</comment>
<dbReference type="PANTHER" id="PTHR43077:SF8">
    <property type="entry name" value="DOXORUBICIN RESISTANCE ABC TRANSPORTER PERMEASE PROTEIN DRRB"/>
    <property type="match status" value="1"/>
</dbReference>
<keyword evidence="3" id="KW-1003">Cell membrane</keyword>
<gene>
    <name evidence="8" type="primary">drrB</name>
    <name evidence="8" type="ORF">MSG_01625</name>
</gene>
<evidence type="ECO:0000256" key="1">
    <source>
        <dbReference type="ARBA" id="ARBA00004651"/>
    </source>
</evidence>
<keyword evidence="4" id="KW-0812">Transmembrane</keyword>
<organism evidence="8 9">
    <name type="scientific">Mycobacterium shigaense</name>
    <dbReference type="NCBI Taxonomy" id="722731"/>
    <lineage>
        <taxon>Bacteria</taxon>
        <taxon>Bacillati</taxon>
        <taxon>Actinomycetota</taxon>
        <taxon>Actinomycetes</taxon>
        <taxon>Mycobacteriales</taxon>
        <taxon>Mycobacteriaceae</taxon>
        <taxon>Mycobacterium</taxon>
        <taxon>Mycobacterium simiae complex</taxon>
    </lineage>
</organism>
<dbReference type="GO" id="GO:0043215">
    <property type="term" value="P:daunorubicin transport"/>
    <property type="evidence" value="ECO:0007669"/>
    <property type="project" value="InterPro"/>
</dbReference>
<dbReference type="InterPro" id="IPR004377">
    <property type="entry name" value="ABC_transpt_DrrB/DrrC"/>
</dbReference>
<dbReference type="GO" id="GO:0140359">
    <property type="term" value="F:ABC-type transporter activity"/>
    <property type="evidence" value="ECO:0007669"/>
    <property type="project" value="InterPro"/>
</dbReference>
<evidence type="ECO:0000313" key="9">
    <source>
        <dbReference type="Proteomes" id="UP000217736"/>
    </source>
</evidence>
<keyword evidence="7" id="KW-0046">Antibiotic resistance</keyword>
<keyword evidence="9" id="KW-1185">Reference proteome</keyword>
<evidence type="ECO:0000256" key="6">
    <source>
        <dbReference type="ARBA" id="ARBA00023136"/>
    </source>
</evidence>
<dbReference type="NCBIfam" id="TIGR00025">
    <property type="entry name" value="Mtu_efflux"/>
    <property type="match status" value="1"/>
</dbReference>
<dbReference type="EMBL" id="AP018164">
    <property type="protein sequence ID" value="BAX91779.1"/>
    <property type="molecule type" value="Genomic_DNA"/>
</dbReference>
<protein>
    <submittedName>
        <fullName evidence="8">Doxorubicin resistance ABC transporter permease protein DrrB</fullName>
    </submittedName>
</protein>
<keyword evidence="6" id="KW-0472">Membrane</keyword>
<reference evidence="9" key="1">
    <citation type="submission" date="2017-06" db="EMBL/GenBank/DDBJ databases">
        <title>Complete Genome Sequence of Mycobacterium shigaense.</title>
        <authorList>
            <person name="Fukano H."/>
            <person name="Yoshida M."/>
            <person name="Kazumi Y."/>
            <person name="Ogura Y."/>
            <person name="Mitarai S."/>
            <person name="Hayashi T."/>
            <person name="Hoshino Y."/>
        </authorList>
    </citation>
    <scope>NUCLEOTIDE SEQUENCE [LARGE SCALE GENOMIC DNA]</scope>
    <source>
        <strain evidence="9">UN-152</strain>
    </source>
</reference>
<evidence type="ECO:0000313" key="8">
    <source>
        <dbReference type="EMBL" id="BAX91779.1"/>
    </source>
</evidence>
<dbReference type="Pfam" id="PF12698">
    <property type="entry name" value="ABC2_membrane_3"/>
    <property type="match status" value="1"/>
</dbReference>
<dbReference type="InterPro" id="IPR000412">
    <property type="entry name" value="ABC_2_transport"/>
</dbReference>
<dbReference type="InterPro" id="IPR013525">
    <property type="entry name" value="ABC2_TM"/>
</dbReference>
<dbReference type="GO" id="GO:1900753">
    <property type="term" value="P:doxorubicin transport"/>
    <property type="evidence" value="ECO:0007669"/>
    <property type="project" value="InterPro"/>
</dbReference>
<dbReference type="AlphaFoldDB" id="A0A1Z4EFQ7"/>
<dbReference type="Proteomes" id="UP000217736">
    <property type="component" value="Chromosome"/>
</dbReference>
<evidence type="ECO:0000256" key="3">
    <source>
        <dbReference type="ARBA" id="ARBA00022475"/>
    </source>
</evidence>
<dbReference type="KEGG" id="mshg:MSG_01625"/>
<dbReference type="GO" id="GO:0043190">
    <property type="term" value="C:ATP-binding cassette (ABC) transporter complex"/>
    <property type="evidence" value="ECO:0007669"/>
    <property type="project" value="InterPro"/>
</dbReference>
<comment type="subcellular location">
    <subcellularLocation>
        <location evidence="1">Cell membrane</location>
        <topology evidence="1">Multi-pass membrane protein</topology>
    </subcellularLocation>
</comment>
<name>A0A1Z4EFQ7_9MYCO</name>
<accession>A0A1Z4EFQ7</accession>
<evidence type="ECO:0000256" key="2">
    <source>
        <dbReference type="ARBA" id="ARBA00007783"/>
    </source>
</evidence>
<proteinExistence type="inferred from homology"/>
<sequence length="270" mass="28731">MTAAAVARPDPSMRAQWWVLTNRFIAPTLRNGELAVTIAASVVFTAGFYIPLHEIMGNATRGVASSYAQYLMPLIALEAITFAAMSTAFRAATDSVQGINRRFRSMPIAPFTPVVARISAAVYRCLVSLTVAVIAGYSIGFRFRGSAADTVGFCVLVLVFGALLSFAADLMGTGSRNPEAMAPLLTLPPLIFGLLSVGVQPVDQFPHWVQPFVRNQPISRLVDSLHALAGDKPPFGVAVTWSSVAPTVGWLCGLAALLVPVSVLVLSRRA</sequence>
<dbReference type="GO" id="GO:0046677">
    <property type="term" value="P:response to antibiotic"/>
    <property type="evidence" value="ECO:0007669"/>
    <property type="project" value="UniProtKB-KW"/>
</dbReference>
<keyword evidence="5" id="KW-1133">Transmembrane helix</keyword>